<dbReference type="KEGG" id="kor:AWR26_04235"/>
<dbReference type="InterPro" id="IPR031810">
    <property type="entry name" value="YjeJ-like"/>
</dbReference>
<reference evidence="1 3" key="2">
    <citation type="submission" date="2021-03" db="EMBL/GenBank/DDBJ databases">
        <authorList>
            <person name="Li Y."/>
            <person name="Li S."/>
            <person name="Chen M."/>
            <person name="Peng G."/>
            <person name="Tan Z."/>
            <person name="An Q."/>
        </authorList>
    </citation>
    <scope>NUCLEOTIDE SEQUENCE [LARGE SCALE GENOMIC DNA]</scope>
    <source>
        <strain evidence="1 3">Ola 51</strain>
    </source>
</reference>
<evidence type="ECO:0000313" key="3">
    <source>
        <dbReference type="Proteomes" id="UP000078227"/>
    </source>
</evidence>
<proteinExistence type="predicted"/>
<dbReference type="Pfam" id="PF15922">
    <property type="entry name" value="YjeJ"/>
    <property type="match status" value="1"/>
</dbReference>
<name>A0AA94H5S5_9ENTR</name>
<gene>
    <name evidence="1" type="ORF">AWR26_04235</name>
    <name evidence="2" type="ORF">SAMN05216286_3465</name>
</gene>
<dbReference type="Proteomes" id="UP000182314">
    <property type="component" value="Unassembled WGS sequence"/>
</dbReference>
<sequence>MNMLKGINTGVINSADGVPVIALKMIDSGDSEQLLLLPPDQLQEVMFALFSCYRSLHRIYQQSPDQIREQVNAHSQSLSTNVPAISLDEVQSISAERCVTNFVLKQRQDRINFLFLLQNNENLLLALDYTQIEYVLSLLANTIQNAGNEQLMALCLTMNDFIPLYVTTFNKDENKGIDYNQFSVPDWKSETFDTFHSILFIQPDGTIACGAIIKAEPAFPAGRIEFIAQILLQNNKMLVPYKNHTMIIDHTRLDIPVGDESMETLLRAHIAHRTTKLG</sequence>
<organism evidence="2 4">
    <name type="scientific">Kosakonia oryzae</name>
    <dbReference type="NCBI Taxonomy" id="497725"/>
    <lineage>
        <taxon>Bacteria</taxon>
        <taxon>Pseudomonadati</taxon>
        <taxon>Pseudomonadota</taxon>
        <taxon>Gammaproteobacteria</taxon>
        <taxon>Enterobacterales</taxon>
        <taxon>Enterobacteriaceae</taxon>
        <taxon>Kosakonia</taxon>
    </lineage>
</organism>
<dbReference type="EMBL" id="CP014007">
    <property type="protein sequence ID" value="ANI81399.1"/>
    <property type="molecule type" value="Genomic_DNA"/>
</dbReference>
<protein>
    <submittedName>
        <fullName evidence="2">YjeJ-like domain-containing protein</fullName>
    </submittedName>
</protein>
<dbReference type="AlphaFoldDB" id="A0AA94H5S5"/>
<evidence type="ECO:0000313" key="4">
    <source>
        <dbReference type="Proteomes" id="UP000182314"/>
    </source>
</evidence>
<dbReference type="Proteomes" id="UP000078227">
    <property type="component" value="Chromosome"/>
</dbReference>
<dbReference type="EMBL" id="FOKO01000004">
    <property type="protein sequence ID" value="SFC85327.1"/>
    <property type="molecule type" value="Genomic_DNA"/>
</dbReference>
<keyword evidence="3" id="KW-1185">Reference proteome</keyword>
<evidence type="ECO:0000313" key="1">
    <source>
        <dbReference type="EMBL" id="ANI81399.1"/>
    </source>
</evidence>
<evidence type="ECO:0000313" key="2">
    <source>
        <dbReference type="EMBL" id="SFC85327.1"/>
    </source>
</evidence>
<dbReference type="RefSeq" id="WP_064563841.1">
    <property type="nucleotide sequence ID" value="NZ_CP014007.2"/>
</dbReference>
<reference evidence="2 4" key="1">
    <citation type="submission" date="2016-10" db="EMBL/GenBank/DDBJ databases">
        <authorList>
            <person name="Varghese N."/>
            <person name="Submissions S."/>
        </authorList>
    </citation>
    <scope>NUCLEOTIDE SEQUENCE [LARGE SCALE GENOMIC DNA]</scope>
    <source>
        <strain evidence="2 4">CGMCC 1.7012</strain>
    </source>
</reference>
<accession>A0AA94H5S5</accession>